<evidence type="ECO:0000313" key="1">
    <source>
        <dbReference type="EMBL" id="CAK5276430.1"/>
    </source>
</evidence>
<dbReference type="AlphaFoldDB" id="A0AAD2K373"/>
<dbReference type="EMBL" id="CAVNYO010000406">
    <property type="protein sequence ID" value="CAK5276430.1"/>
    <property type="molecule type" value="Genomic_DNA"/>
</dbReference>
<reference evidence="1" key="1">
    <citation type="submission" date="2023-11" db="EMBL/GenBank/DDBJ databases">
        <authorList>
            <person name="De Vega J J."/>
            <person name="De Vega J J."/>
        </authorList>
    </citation>
    <scope>NUCLEOTIDE SEQUENCE</scope>
</reference>
<sequence length="52" mass="5850">MQRAYRRTFADRRTISLADQMETRGPTCNRSCGGIWGQARSVTEGCIPHAHV</sequence>
<name>A0AAD2K373_9AGAR</name>
<comment type="caution">
    <text evidence="1">The sequence shown here is derived from an EMBL/GenBank/DDBJ whole genome shotgun (WGS) entry which is preliminary data.</text>
</comment>
<accession>A0AAD2K373</accession>
<protein>
    <submittedName>
        <fullName evidence="1">Uncharacterized protein</fullName>
    </submittedName>
</protein>
<gene>
    <name evidence="1" type="ORF">MYCIT1_LOCUS24659</name>
</gene>
<proteinExistence type="predicted"/>
<dbReference type="Proteomes" id="UP001295794">
    <property type="component" value="Unassembled WGS sequence"/>
</dbReference>
<organism evidence="1 2">
    <name type="scientific">Mycena citricolor</name>
    <dbReference type="NCBI Taxonomy" id="2018698"/>
    <lineage>
        <taxon>Eukaryota</taxon>
        <taxon>Fungi</taxon>
        <taxon>Dikarya</taxon>
        <taxon>Basidiomycota</taxon>
        <taxon>Agaricomycotina</taxon>
        <taxon>Agaricomycetes</taxon>
        <taxon>Agaricomycetidae</taxon>
        <taxon>Agaricales</taxon>
        <taxon>Marasmiineae</taxon>
        <taxon>Mycenaceae</taxon>
        <taxon>Mycena</taxon>
    </lineage>
</organism>
<keyword evidence="2" id="KW-1185">Reference proteome</keyword>
<evidence type="ECO:0000313" key="2">
    <source>
        <dbReference type="Proteomes" id="UP001295794"/>
    </source>
</evidence>